<evidence type="ECO:0000256" key="7">
    <source>
        <dbReference type="SAM" id="Phobius"/>
    </source>
</evidence>
<protein>
    <recommendedName>
        <fullName evidence="8">Rhodopsin domain-containing protein</fullName>
    </recommendedName>
</protein>
<evidence type="ECO:0000256" key="6">
    <source>
        <dbReference type="SAM" id="MobiDB-lite"/>
    </source>
</evidence>
<dbReference type="PANTHER" id="PTHR33048">
    <property type="entry name" value="PTH11-LIKE INTEGRAL MEMBRANE PROTEIN (AFU_ORTHOLOGUE AFUA_5G11245)"/>
    <property type="match status" value="1"/>
</dbReference>
<accession>A0A5N6JUK6</accession>
<dbReference type="PANTHER" id="PTHR33048:SF158">
    <property type="entry name" value="MEMBRANE PROTEIN PTH11-LIKE, PUTATIVE-RELATED"/>
    <property type="match status" value="1"/>
</dbReference>
<feature type="transmembrane region" description="Helical" evidence="7">
    <location>
        <begin position="132"/>
        <end position="154"/>
    </location>
</feature>
<dbReference type="Proteomes" id="UP000326757">
    <property type="component" value="Unassembled WGS sequence"/>
</dbReference>
<dbReference type="InterPro" id="IPR052337">
    <property type="entry name" value="SAT4-like"/>
</dbReference>
<proteinExistence type="inferred from homology"/>
<feature type="region of interest" description="Disordered" evidence="6">
    <location>
        <begin position="258"/>
        <end position="300"/>
    </location>
</feature>
<evidence type="ECO:0000256" key="5">
    <source>
        <dbReference type="ARBA" id="ARBA00038359"/>
    </source>
</evidence>
<feature type="domain" description="Rhodopsin" evidence="8">
    <location>
        <begin position="18"/>
        <end position="231"/>
    </location>
</feature>
<sequence length="323" mass="35780">MSIPEVAIGGVVANVILAFFATIIVSLRFYARKRSKLALQADDWLILFCLFADTLICHFVYGLIKVSVVVFYKRIFTSRTFNVCANTVLGMISLYMILSFFLFLFSAHPVASYWNTPPELIGTQFVLDVPNLVIACAAVDIFLDLAVLSLPFPVIKGLHMATDKKFYVSGVFLLGGFCLISSCIRLYYSQKLFGTSTPDLKLDEEVYLWAHIEAYASTITACLPTLAPLLRGGRNLDSMIGSVRSIFSIRSKNSSLFRKHSSDSQSNNLPTPHSEKAPWHEDGPTSVVTEGARDLESQKYPDYPEERILVQKSFASAAGSAVN</sequence>
<dbReference type="GO" id="GO:0016020">
    <property type="term" value="C:membrane"/>
    <property type="evidence" value="ECO:0007669"/>
    <property type="project" value="UniProtKB-SubCell"/>
</dbReference>
<dbReference type="OrthoDB" id="5398388at2759"/>
<feature type="compositionally biased region" description="Basic and acidic residues" evidence="6">
    <location>
        <begin position="273"/>
        <end position="283"/>
    </location>
</feature>
<evidence type="ECO:0000313" key="10">
    <source>
        <dbReference type="Proteomes" id="UP000326757"/>
    </source>
</evidence>
<dbReference type="EMBL" id="VIGI01000012">
    <property type="protein sequence ID" value="KAB8293052.1"/>
    <property type="molecule type" value="Genomic_DNA"/>
</dbReference>
<evidence type="ECO:0000256" key="4">
    <source>
        <dbReference type="ARBA" id="ARBA00023136"/>
    </source>
</evidence>
<name>A0A5N6JUK6_MONLA</name>
<feature type="transmembrane region" description="Helical" evidence="7">
    <location>
        <begin position="7"/>
        <end position="30"/>
    </location>
</feature>
<feature type="transmembrane region" description="Helical" evidence="7">
    <location>
        <begin position="83"/>
        <end position="105"/>
    </location>
</feature>
<keyword evidence="3 7" id="KW-1133">Transmembrane helix</keyword>
<reference evidence="9 10" key="1">
    <citation type="submission" date="2019-06" db="EMBL/GenBank/DDBJ databases">
        <title>Genome Sequence of the Brown Rot Fungal Pathogen Monilinia laxa.</title>
        <authorList>
            <person name="De Miccolis Angelini R.M."/>
            <person name="Landi L."/>
            <person name="Abate D."/>
            <person name="Pollastro S."/>
            <person name="Romanazzi G."/>
            <person name="Faretra F."/>
        </authorList>
    </citation>
    <scope>NUCLEOTIDE SEQUENCE [LARGE SCALE GENOMIC DNA]</scope>
    <source>
        <strain evidence="9 10">Mlax316</strain>
    </source>
</reference>
<keyword evidence="2 7" id="KW-0812">Transmembrane</keyword>
<organism evidence="9 10">
    <name type="scientific">Monilinia laxa</name>
    <name type="common">Brown rot fungus</name>
    <name type="synonym">Sclerotinia laxa</name>
    <dbReference type="NCBI Taxonomy" id="61186"/>
    <lineage>
        <taxon>Eukaryota</taxon>
        <taxon>Fungi</taxon>
        <taxon>Dikarya</taxon>
        <taxon>Ascomycota</taxon>
        <taxon>Pezizomycotina</taxon>
        <taxon>Leotiomycetes</taxon>
        <taxon>Helotiales</taxon>
        <taxon>Sclerotiniaceae</taxon>
        <taxon>Monilinia</taxon>
    </lineage>
</organism>
<comment type="subcellular location">
    <subcellularLocation>
        <location evidence="1">Membrane</location>
        <topology evidence="1">Multi-pass membrane protein</topology>
    </subcellularLocation>
</comment>
<feature type="transmembrane region" description="Helical" evidence="7">
    <location>
        <begin position="166"/>
        <end position="188"/>
    </location>
</feature>
<feature type="transmembrane region" description="Helical" evidence="7">
    <location>
        <begin position="45"/>
        <end position="71"/>
    </location>
</feature>
<dbReference type="AlphaFoldDB" id="A0A5N6JUK6"/>
<comment type="caution">
    <text evidence="9">The sequence shown here is derived from an EMBL/GenBank/DDBJ whole genome shotgun (WGS) entry which is preliminary data.</text>
</comment>
<evidence type="ECO:0000256" key="1">
    <source>
        <dbReference type="ARBA" id="ARBA00004141"/>
    </source>
</evidence>
<evidence type="ECO:0000259" key="8">
    <source>
        <dbReference type="Pfam" id="PF20684"/>
    </source>
</evidence>
<dbReference type="InterPro" id="IPR049326">
    <property type="entry name" value="Rhodopsin_dom_fungi"/>
</dbReference>
<keyword evidence="10" id="KW-1185">Reference proteome</keyword>
<feature type="compositionally biased region" description="Basic and acidic residues" evidence="6">
    <location>
        <begin position="291"/>
        <end position="300"/>
    </location>
</feature>
<evidence type="ECO:0000256" key="2">
    <source>
        <dbReference type="ARBA" id="ARBA00022692"/>
    </source>
</evidence>
<evidence type="ECO:0000256" key="3">
    <source>
        <dbReference type="ARBA" id="ARBA00022989"/>
    </source>
</evidence>
<dbReference type="Pfam" id="PF20684">
    <property type="entry name" value="Fung_rhodopsin"/>
    <property type="match status" value="1"/>
</dbReference>
<gene>
    <name evidence="9" type="ORF">EYC80_007412</name>
</gene>
<comment type="similarity">
    <text evidence="5">Belongs to the SAT4 family.</text>
</comment>
<keyword evidence="4 7" id="KW-0472">Membrane</keyword>
<feature type="transmembrane region" description="Helical" evidence="7">
    <location>
        <begin position="208"/>
        <end position="230"/>
    </location>
</feature>
<evidence type="ECO:0000313" key="9">
    <source>
        <dbReference type="EMBL" id="KAB8293052.1"/>
    </source>
</evidence>